<name>A0AAD3XWW0_NEPGR</name>
<keyword evidence="3" id="KW-1185">Reference proteome</keyword>
<gene>
    <name evidence="2" type="ORF">Nepgr_021056</name>
</gene>
<sequence>MLRRFAATLLVVAVCCCCCKAIGLNLYQVVRLLVVLEVVAGVEAAKLMLAEADAFTRLIALAMHTTAHAAVQSVAVVGKKLLGGRNLLQHTKILHCLVDGATGDARGETDFMRFPARLLLLNEAAENSSAGTGAELGCSGTIWFVILLFLTCSAVRADGDAGGEDGILLFCLQIVFEVEASLLYPEEHLQVFWRGATKLMVQSDFLDLAGDFHGLLLGEAVFNQLVEKMMTSATCYRNKLLDLLMQVVFPELGKGTRANAEQKYTSSPSLNCNHNIMPQISSKYIPVKISQWPLSRASKNDLTRFMMRRPILMIGLRLMVLTLSCCWDPELQYLVADFSAIAVMSCCLVLADDGAG</sequence>
<feature type="signal peptide" evidence="1">
    <location>
        <begin position="1"/>
        <end position="21"/>
    </location>
</feature>
<accession>A0AAD3XWW0</accession>
<dbReference type="Proteomes" id="UP001279734">
    <property type="component" value="Unassembled WGS sequence"/>
</dbReference>
<reference evidence="2" key="1">
    <citation type="submission" date="2023-05" db="EMBL/GenBank/DDBJ databases">
        <title>Nepenthes gracilis genome sequencing.</title>
        <authorList>
            <person name="Fukushima K."/>
        </authorList>
    </citation>
    <scope>NUCLEOTIDE SEQUENCE</scope>
    <source>
        <strain evidence="2">SING2019-196</strain>
    </source>
</reference>
<keyword evidence="1" id="KW-0732">Signal</keyword>
<protein>
    <submittedName>
        <fullName evidence="2">Uncharacterized protein</fullName>
    </submittedName>
</protein>
<evidence type="ECO:0000313" key="2">
    <source>
        <dbReference type="EMBL" id="GMH19215.1"/>
    </source>
</evidence>
<organism evidence="2 3">
    <name type="scientific">Nepenthes gracilis</name>
    <name type="common">Slender pitcher plant</name>
    <dbReference type="NCBI Taxonomy" id="150966"/>
    <lineage>
        <taxon>Eukaryota</taxon>
        <taxon>Viridiplantae</taxon>
        <taxon>Streptophyta</taxon>
        <taxon>Embryophyta</taxon>
        <taxon>Tracheophyta</taxon>
        <taxon>Spermatophyta</taxon>
        <taxon>Magnoliopsida</taxon>
        <taxon>eudicotyledons</taxon>
        <taxon>Gunneridae</taxon>
        <taxon>Pentapetalae</taxon>
        <taxon>Caryophyllales</taxon>
        <taxon>Nepenthaceae</taxon>
        <taxon>Nepenthes</taxon>
    </lineage>
</organism>
<comment type="caution">
    <text evidence="2">The sequence shown here is derived from an EMBL/GenBank/DDBJ whole genome shotgun (WGS) entry which is preliminary data.</text>
</comment>
<dbReference type="AlphaFoldDB" id="A0AAD3XWW0"/>
<feature type="chain" id="PRO_5041997603" evidence="1">
    <location>
        <begin position="22"/>
        <end position="356"/>
    </location>
</feature>
<proteinExistence type="predicted"/>
<evidence type="ECO:0000256" key="1">
    <source>
        <dbReference type="SAM" id="SignalP"/>
    </source>
</evidence>
<evidence type="ECO:0000313" key="3">
    <source>
        <dbReference type="Proteomes" id="UP001279734"/>
    </source>
</evidence>
<dbReference type="EMBL" id="BSYO01000020">
    <property type="protein sequence ID" value="GMH19215.1"/>
    <property type="molecule type" value="Genomic_DNA"/>
</dbReference>